<proteinExistence type="inferred from homology"/>
<accession>A0A1Y2CT00</accession>
<keyword evidence="5 8" id="KW-1133">Transmembrane helix</keyword>
<feature type="signal peptide" evidence="9">
    <location>
        <begin position="1"/>
        <end position="17"/>
    </location>
</feature>
<dbReference type="GO" id="GO:0016020">
    <property type="term" value="C:membrane"/>
    <property type="evidence" value="ECO:0007669"/>
    <property type="project" value="UniProtKB-SubCell"/>
</dbReference>
<evidence type="ECO:0000256" key="3">
    <source>
        <dbReference type="ARBA" id="ARBA00022692"/>
    </source>
</evidence>
<feature type="domain" description="GOLD" evidence="10">
    <location>
        <begin position="27"/>
        <end position="125"/>
    </location>
</feature>
<keyword evidence="4 9" id="KW-0732">Signal</keyword>
<evidence type="ECO:0000256" key="6">
    <source>
        <dbReference type="ARBA" id="ARBA00023136"/>
    </source>
</evidence>
<keyword evidence="12" id="KW-1185">Reference proteome</keyword>
<dbReference type="SMART" id="SM01190">
    <property type="entry name" value="EMP24_GP25L"/>
    <property type="match status" value="1"/>
</dbReference>
<dbReference type="PANTHER" id="PTHR22811">
    <property type="entry name" value="TRANSMEMBRANE EMP24 DOMAIN-CONTAINING PROTEIN"/>
    <property type="match status" value="1"/>
</dbReference>
<comment type="similarity">
    <text evidence="2 7">Belongs to the EMP24/GP25L family.</text>
</comment>
<evidence type="ECO:0000256" key="4">
    <source>
        <dbReference type="ARBA" id="ARBA00022729"/>
    </source>
</evidence>
<feature type="chain" id="PRO_5013345086" description="GOLD domain-containing protein" evidence="9">
    <location>
        <begin position="18"/>
        <end position="214"/>
    </location>
</feature>
<evidence type="ECO:0000313" key="12">
    <source>
        <dbReference type="Proteomes" id="UP000193642"/>
    </source>
</evidence>
<evidence type="ECO:0000256" key="2">
    <source>
        <dbReference type="ARBA" id="ARBA00007104"/>
    </source>
</evidence>
<dbReference type="Proteomes" id="UP000193642">
    <property type="component" value="Unassembled WGS sequence"/>
</dbReference>
<keyword evidence="6 8" id="KW-0472">Membrane</keyword>
<dbReference type="OrthoDB" id="3427at2759"/>
<name>A0A1Y2CT00_9FUNG</name>
<evidence type="ECO:0000256" key="8">
    <source>
        <dbReference type="SAM" id="Phobius"/>
    </source>
</evidence>
<evidence type="ECO:0000256" key="1">
    <source>
        <dbReference type="ARBA" id="ARBA00004479"/>
    </source>
</evidence>
<reference evidence="11 12" key="1">
    <citation type="submission" date="2016-07" db="EMBL/GenBank/DDBJ databases">
        <title>Pervasive Adenine N6-methylation of Active Genes in Fungi.</title>
        <authorList>
            <consortium name="DOE Joint Genome Institute"/>
            <person name="Mondo S.J."/>
            <person name="Dannebaum R.O."/>
            <person name="Kuo R.C."/>
            <person name="Labutti K."/>
            <person name="Haridas S."/>
            <person name="Kuo A."/>
            <person name="Salamov A."/>
            <person name="Ahrendt S.R."/>
            <person name="Lipzen A."/>
            <person name="Sullivan W."/>
            <person name="Andreopoulos W.B."/>
            <person name="Clum A."/>
            <person name="Lindquist E."/>
            <person name="Daum C."/>
            <person name="Ramamoorthy G.K."/>
            <person name="Gryganskyi A."/>
            <person name="Culley D."/>
            <person name="Magnuson J.K."/>
            <person name="James T.Y."/>
            <person name="O'Malley M.A."/>
            <person name="Stajich J.E."/>
            <person name="Spatafora J.W."/>
            <person name="Visel A."/>
            <person name="Grigoriev I.V."/>
        </authorList>
    </citation>
    <scope>NUCLEOTIDE SEQUENCE [LARGE SCALE GENOMIC DNA]</scope>
    <source>
        <strain evidence="11 12">JEL800</strain>
    </source>
</reference>
<keyword evidence="3 7" id="KW-0812">Transmembrane</keyword>
<dbReference type="InterPro" id="IPR015720">
    <property type="entry name" value="Emp24-like"/>
</dbReference>
<dbReference type="STRING" id="329046.A0A1Y2CT00"/>
<dbReference type="PROSITE" id="PS50866">
    <property type="entry name" value="GOLD"/>
    <property type="match status" value="1"/>
</dbReference>
<comment type="caution">
    <text evidence="11">The sequence shown here is derived from an EMBL/GenBank/DDBJ whole genome shotgun (WGS) entry which is preliminary data.</text>
</comment>
<comment type="subcellular location">
    <subcellularLocation>
        <location evidence="1 7">Membrane</location>
        <topology evidence="1 7">Single-pass type I membrane protein</topology>
    </subcellularLocation>
</comment>
<sequence>MLLRLPLLALLTTLVHGLHFILEGTEQKCFIEELPKDTTVLGKYAATEWNPTLMKYQDNAQQIVLITVESVVLKHRILNQKGAAKGKFTFTSTDFGEHLICVTANGGQDGWFSHSKTKMEFDLLFGEVAHADGTAAKQTVDDLSVRVRSLKYVVNNILNEQKYQRDREAEFRDFSESINGKVVRWTLLQIFVLVLVGYLQTRYLKQFLVSKKII</sequence>
<protein>
    <recommendedName>
        <fullName evidence="10">GOLD domain-containing protein</fullName>
    </recommendedName>
</protein>
<organism evidence="11 12">
    <name type="scientific">Rhizoclosmatium globosum</name>
    <dbReference type="NCBI Taxonomy" id="329046"/>
    <lineage>
        <taxon>Eukaryota</taxon>
        <taxon>Fungi</taxon>
        <taxon>Fungi incertae sedis</taxon>
        <taxon>Chytridiomycota</taxon>
        <taxon>Chytridiomycota incertae sedis</taxon>
        <taxon>Chytridiomycetes</taxon>
        <taxon>Chytridiales</taxon>
        <taxon>Chytriomycetaceae</taxon>
        <taxon>Rhizoclosmatium</taxon>
    </lineage>
</organism>
<dbReference type="InterPro" id="IPR009038">
    <property type="entry name" value="GOLD_dom"/>
</dbReference>
<dbReference type="Pfam" id="PF01105">
    <property type="entry name" value="EMP24_GP25L"/>
    <property type="match status" value="1"/>
</dbReference>
<evidence type="ECO:0000256" key="7">
    <source>
        <dbReference type="RuleBase" id="RU003827"/>
    </source>
</evidence>
<evidence type="ECO:0000259" key="10">
    <source>
        <dbReference type="PROSITE" id="PS50866"/>
    </source>
</evidence>
<evidence type="ECO:0000256" key="5">
    <source>
        <dbReference type="ARBA" id="ARBA00022989"/>
    </source>
</evidence>
<feature type="transmembrane region" description="Helical" evidence="8">
    <location>
        <begin position="182"/>
        <end position="201"/>
    </location>
</feature>
<gene>
    <name evidence="11" type="ORF">BCR33DRAFT_847297</name>
</gene>
<evidence type="ECO:0000256" key="9">
    <source>
        <dbReference type="SAM" id="SignalP"/>
    </source>
</evidence>
<dbReference type="AlphaFoldDB" id="A0A1Y2CT00"/>
<dbReference type="EMBL" id="MCGO01000008">
    <property type="protein sequence ID" value="ORY50077.1"/>
    <property type="molecule type" value="Genomic_DNA"/>
</dbReference>
<evidence type="ECO:0000313" key="11">
    <source>
        <dbReference type="EMBL" id="ORY50077.1"/>
    </source>
</evidence>